<dbReference type="PROSITE" id="PS50005">
    <property type="entry name" value="TPR"/>
    <property type="match status" value="1"/>
</dbReference>
<feature type="repeat" description="TPR" evidence="1">
    <location>
        <begin position="70"/>
        <end position="103"/>
    </location>
</feature>
<dbReference type="SMART" id="SM00028">
    <property type="entry name" value="TPR"/>
    <property type="match status" value="5"/>
</dbReference>
<evidence type="ECO:0000313" key="4">
    <source>
        <dbReference type="Proteomes" id="UP000759529"/>
    </source>
</evidence>
<keyword evidence="2" id="KW-0732">Signal</keyword>
<dbReference type="Pfam" id="PF12895">
    <property type="entry name" value="ANAPC3"/>
    <property type="match status" value="1"/>
</dbReference>
<feature type="chain" id="PRO_5045244730" evidence="2">
    <location>
        <begin position="23"/>
        <end position="449"/>
    </location>
</feature>
<proteinExistence type="predicted"/>
<evidence type="ECO:0000256" key="2">
    <source>
        <dbReference type="SAM" id="SignalP"/>
    </source>
</evidence>
<sequence>MRKLAFYQFIFGIFFIPNILLAQTEPEDVAAVSSEFQDNYYESLKQKGIENYDKAIIALEKCLALEPNNPVVFFELGKNYLAQKKYKDAYDNFEKVTNIDSQNRWAWVGMYDVCYDTQDYNQAIILVQKLVEFKSEYKEDLVSLYMKTAQFDKALELINELNETVGKSDKRELYKADILKDAKYQSVEKVDLLNKIKKNPKEESNYIALIYMYSQSNQEEKALEIAQKLEKEIPTSDWAQVSLFKFHLNNNDGEKAVKSMNIVLPSDKIDSKIKHRILNEFLIFAKKNPQFEPDLDKAIGYFNDDKDVKVSKEIAKFYYLKKEWNKAEKYLKMHLKSAQDDIEAQLLLLQTFTELTQFENVSKTADELTQLFPNQPEFYYYAGLGNNQLGNFKKAKEFLETGVDLIIDDMSLEINFYVQMGEAFNGLGDMKKKETYFTKADALIKKQKR</sequence>
<keyword evidence="4" id="KW-1185">Reference proteome</keyword>
<dbReference type="SUPFAM" id="SSF48452">
    <property type="entry name" value="TPR-like"/>
    <property type="match status" value="3"/>
</dbReference>
<dbReference type="PANTHER" id="PTHR12558:SF47">
    <property type="entry name" value="LIPOPOLYSACCHARIDE ASSEMBLY PROTEIN B"/>
    <property type="match status" value="1"/>
</dbReference>
<comment type="caution">
    <text evidence="3">The sequence shown here is derived from an EMBL/GenBank/DDBJ whole genome shotgun (WGS) entry which is preliminary data.</text>
</comment>
<dbReference type="PANTHER" id="PTHR12558">
    <property type="entry name" value="CELL DIVISION CYCLE 16,23,27"/>
    <property type="match status" value="1"/>
</dbReference>
<dbReference type="Proteomes" id="UP000759529">
    <property type="component" value="Unassembled WGS sequence"/>
</dbReference>
<feature type="signal peptide" evidence="2">
    <location>
        <begin position="1"/>
        <end position="22"/>
    </location>
</feature>
<dbReference type="InterPro" id="IPR019734">
    <property type="entry name" value="TPR_rpt"/>
</dbReference>
<dbReference type="RefSeq" id="WP_187656125.1">
    <property type="nucleotide sequence ID" value="NZ_JACSOD020000508.1"/>
</dbReference>
<organism evidence="3 4">
    <name type="scientific">Flavobacterium macrobrachii</name>
    <dbReference type="NCBI Taxonomy" id="591204"/>
    <lineage>
        <taxon>Bacteria</taxon>
        <taxon>Pseudomonadati</taxon>
        <taxon>Bacteroidota</taxon>
        <taxon>Flavobacteriia</taxon>
        <taxon>Flavobacteriales</taxon>
        <taxon>Flavobacteriaceae</taxon>
        <taxon>Flavobacterium</taxon>
    </lineage>
</organism>
<evidence type="ECO:0000256" key="1">
    <source>
        <dbReference type="PROSITE-ProRule" id="PRU00339"/>
    </source>
</evidence>
<dbReference type="EMBL" id="JACSOD020000508">
    <property type="protein sequence ID" value="MBM6500875.1"/>
    <property type="molecule type" value="Genomic_DNA"/>
</dbReference>
<name>A0ABS2D3B0_9FLAO</name>
<accession>A0ABS2D3B0</accession>
<evidence type="ECO:0000313" key="3">
    <source>
        <dbReference type="EMBL" id="MBM6500875.1"/>
    </source>
</evidence>
<dbReference type="Gene3D" id="1.25.40.10">
    <property type="entry name" value="Tetratricopeptide repeat domain"/>
    <property type="match status" value="2"/>
</dbReference>
<protein>
    <submittedName>
        <fullName evidence="3">Cytochrome C biosynthesis protein</fullName>
    </submittedName>
</protein>
<dbReference type="InterPro" id="IPR011990">
    <property type="entry name" value="TPR-like_helical_dom_sf"/>
</dbReference>
<gene>
    <name evidence="3" type="ORF">H9X54_016410</name>
</gene>
<keyword evidence="1" id="KW-0802">TPR repeat</keyword>
<reference evidence="3 4" key="1">
    <citation type="submission" date="2021-02" db="EMBL/GenBank/DDBJ databases">
        <authorList>
            <person name="Jung H.S."/>
            <person name="Chun B.H."/>
            <person name="Jeon C.O."/>
        </authorList>
    </citation>
    <scope>NUCLEOTIDE SEQUENCE [LARGE SCALE GENOMIC DNA]</scope>
    <source>
        <strain evidence="3 4">LMG 25203</strain>
    </source>
</reference>